<evidence type="ECO:0000313" key="1">
    <source>
        <dbReference type="EMBL" id="RQO88994.1"/>
    </source>
</evidence>
<sequence length="139" mass="15817">MCHNPTVTFMWVRKKSTVHPPLQSISLRGPMVVTRFRQVNSKPPTTMRKTPSIGIIRTYIHVSLEVPLLGGDRATLLCFWFCRVAPNISRGWKRNNRLRSSQVVGDVQNWQGSLHFAQLILLGAKGIRFLPQAQILKTN</sequence>
<reference evidence="1 2" key="1">
    <citation type="journal article" date="2006" name="Science">
        <title>The genome of black cottonwood, Populus trichocarpa (Torr. &amp; Gray).</title>
        <authorList>
            <person name="Tuskan G.A."/>
            <person name="Difazio S."/>
            <person name="Jansson S."/>
            <person name="Bohlmann J."/>
            <person name="Grigoriev I."/>
            <person name="Hellsten U."/>
            <person name="Putnam N."/>
            <person name="Ralph S."/>
            <person name="Rombauts S."/>
            <person name="Salamov A."/>
            <person name="Schein J."/>
            <person name="Sterck L."/>
            <person name="Aerts A."/>
            <person name="Bhalerao R.R."/>
            <person name="Bhalerao R.P."/>
            <person name="Blaudez D."/>
            <person name="Boerjan W."/>
            <person name="Brun A."/>
            <person name="Brunner A."/>
            <person name="Busov V."/>
            <person name="Campbell M."/>
            <person name="Carlson J."/>
            <person name="Chalot M."/>
            <person name="Chapman J."/>
            <person name="Chen G.L."/>
            <person name="Cooper D."/>
            <person name="Coutinho P.M."/>
            <person name="Couturier J."/>
            <person name="Covert S."/>
            <person name="Cronk Q."/>
            <person name="Cunningham R."/>
            <person name="Davis J."/>
            <person name="Degroeve S."/>
            <person name="Dejardin A."/>
            <person name="Depamphilis C."/>
            <person name="Detter J."/>
            <person name="Dirks B."/>
            <person name="Dubchak I."/>
            <person name="Duplessis S."/>
            <person name="Ehlting J."/>
            <person name="Ellis B."/>
            <person name="Gendler K."/>
            <person name="Goodstein D."/>
            <person name="Gribskov M."/>
            <person name="Grimwood J."/>
            <person name="Groover A."/>
            <person name="Gunter L."/>
            <person name="Hamberger B."/>
            <person name="Heinze B."/>
            <person name="Helariutta Y."/>
            <person name="Henrissat B."/>
            <person name="Holligan D."/>
            <person name="Holt R."/>
            <person name="Huang W."/>
            <person name="Islam-Faridi N."/>
            <person name="Jones S."/>
            <person name="Jones-Rhoades M."/>
            <person name="Jorgensen R."/>
            <person name="Joshi C."/>
            <person name="Kangasjarvi J."/>
            <person name="Karlsson J."/>
            <person name="Kelleher C."/>
            <person name="Kirkpatrick R."/>
            <person name="Kirst M."/>
            <person name="Kohler A."/>
            <person name="Kalluri U."/>
            <person name="Larimer F."/>
            <person name="Leebens-Mack J."/>
            <person name="Leple J.C."/>
            <person name="Locascio P."/>
            <person name="Lou Y."/>
            <person name="Lucas S."/>
            <person name="Martin F."/>
            <person name="Montanini B."/>
            <person name="Napoli C."/>
            <person name="Nelson D.R."/>
            <person name="Nelson C."/>
            <person name="Nieminen K."/>
            <person name="Nilsson O."/>
            <person name="Pereda V."/>
            <person name="Peter G."/>
            <person name="Philippe R."/>
            <person name="Pilate G."/>
            <person name="Poliakov A."/>
            <person name="Razumovskaya J."/>
            <person name="Richardson P."/>
            <person name="Rinaldi C."/>
            <person name="Ritland K."/>
            <person name="Rouze P."/>
            <person name="Ryaboy D."/>
            <person name="Schmutz J."/>
            <person name="Schrader J."/>
            <person name="Segerman B."/>
            <person name="Shin H."/>
            <person name="Siddiqui A."/>
            <person name="Sterky F."/>
            <person name="Terry A."/>
            <person name="Tsai C.J."/>
            <person name="Uberbacher E."/>
            <person name="Unneberg P."/>
            <person name="Vahala J."/>
            <person name="Wall K."/>
            <person name="Wessler S."/>
            <person name="Yang G."/>
            <person name="Yin T."/>
            <person name="Douglas C."/>
            <person name="Marra M."/>
            <person name="Sandberg G."/>
            <person name="Van de Peer Y."/>
            <person name="Rokhsar D."/>
        </authorList>
    </citation>
    <scope>NUCLEOTIDE SEQUENCE [LARGE SCALE GENOMIC DNA]</scope>
    <source>
        <strain evidence="2">cv. Nisqually</strain>
        <strain evidence="1">Nisqually-1</strain>
    </source>
</reference>
<gene>
    <name evidence="1" type="ORF">POPTR_004G058250</name>
</gene>
<accession>A0A3N7G8Y9</accession>
<keyword evidence="2" id="KW-1185">Reference proteome</keyword>
<dbReference type="Proteomes" id="UP000006729">
    <property type="component" value="Chromosome 4"/>
</dbReference>
<evidence type="ECO:0000313" key="2">
    <source>
        <dbReference type="Proteomes" id="UP000006729"/>
    </source>
</evidence>
<dbReference type="EMBL" id="CM009293">
    <property type="protein sequence ID" value="RQO88994.1"/>
    <property type="molecule type" value="Genomic_DNA"/>
</dbReference>
<proteinExistence type="predicted"/>
<protein>
    <submittedName>
        <fullName evidence="1">Uncharacterized protein</fullName>
    </submittedName>
</protein>
<organism evidence="1 2">
    <name type="scientific">Populus trichocarpa</name>
    <name type="common">Western balsam poplar</name>
    <name type="synonym">Populus balsamifera subsp. trichocarpa</name>
    <dbReference type="NCBI Taxonomy" id="3694"/>
    <lineage>
        <taxon>Eukaryota</taxon>
        <taxon>Viridiplantae</taxon>
        <taxon>Streptophyta</taxon>
        <taxon>Embryophyta</taxon>
        <taxon>Tracheophyta</taxon>
        <taxon>Spermatophyta</taxon>
        <taxon>Magnoliopsida</taxon>
        <taxon>eudicotyledons</taxon>
        <taxon>Gunneridae</taxon>
        <taxon>Pentapetalae</taxon>
        <taxon>rosids</taxon>
        <taxon>fabids</taxon>
        <taxon>Malpighiales</taxon>
        <taxon>Salicaceae</taxon>
        <taxon>Saliceae</taxon>
        <taxon>Populus</taxon>
    </lineage>
</organism>
<dbReference type="AlphaFoldDB" id="A0A3N7G8Y9"/>
<name>A0A3N7G8Y9_POPTR</name>
<dbReference type="EMBL" id="CM009293">
    <property type="protein sequence ID" value="RQO88996.1"/>
    <property type="molecule type" value="Genomic_DNA"/>
</dbReference>
<reference evidence="1" key="2">
    <citation type="submission" date="2017-07" db="EMBL/GenBank/DDBJ databases">
        <title>WGS assembly of Populus trichocarpa.</title>
        <authorList>
            <person name="Tuskan G."/>
            <person name="Difazio S."/>
            <person name="Jansson S."/>
            <person name="Bohlmann J."/>
            <person name="Grigoriev I."/>
            <person name="Hellsten U."/>
            <person name="Putnam N."/>
            <person name="Ralph S."/>
            <person name="Rombauts S."/>
            <person name="Salamov A."/>
            <person name="Schein J."/>
            <person name="Sterck L."/>
            <person name="Aerts A."/>
            <person name="Bhalerao R."/>
            <person name="Bhalerao R."/>
            <person name="Blaudez D."/>
            <person name="Boerjan W."/>
            <person name="Brun A."/>
            <person name="Brunner A."/>
            <person name="Busov V."/>
            <person name="Campbell M."/>
            <person name="Carlson J."/>
            <person name="Chalot M."/>
            <person name="Chapman J."/>
            <person name="Chen G."/>
            <person name="Cooper D."/>
            <person name="Coutinho P."/>
            <person name="Couturier J."/>
            <person name="Covert S."/>
            <person name="Cronk Q."/>
            <person name="Cunningham R."/>
            <person name="Davis J."/>
            <person name="Degroeve S."/>
            <person name="Dejardin A."/>
            <person name="Depamphilis C."/>
            <person name="Detter J."/>
            <person name="Dirks B."/>
            <person name="Dubchak I."/>
            <person name="Duplessis S."/>
            <person name="Ehlting J."/>
            <person name="Ellis B."/>
            <person name="Gendler K."/>
            <person name="Goodstein D."/>
            <person name="Gribskov M."/>
            <person name="Grimwood J."/>
            <person name="Groover A."/>
            <person name="Gunter L."/>
            <person name="Hamberger B."/>
            <person name="Heinze B."/>
            <person name="Helariutta Y."/>
            <person name="Henrissat B."/>
            <person name="Holligan D."/>
            <person name="Holt R."/>
            <person name="Huang W."/>
            <person name="Islam-Faridi N."/>
            <person name="Jones S."/>
            <person name="Jones-Rhoades M."/>
            <person name="Jorgensen R."/>
            <person name="Joshi C."/>
            <person name="Kangasjarvi J."/>
            <person name="Karlsson J."/>
            <person name="Kelleher C."/>
            <person name="Kirkpatrick R."/>
            <person name="Kirst M."/>
            <person name="Kohler A."/>
            <person name="Kalluri U."/>
            <person name="Larimer F."/>
            <person name="Leebens-Mack J."/>
            <person name="Leple J."/>
            <person name="Locascio P."/>
            <person name="Lou Y."/>
            <person name="Lucas S."/>
            <person name="Martin F."/>
            <person name="Montanini B."/>
            <person name="Napoli C."/>
            <person name="Nelson D."/>
            <person name="Nelson C."/>
            <person name="Nieminen K."/>
            <person name="Nilsson O."/>
            <person name="Pereda V."/>
            <person name="Peter G."/>
            <person name="Philippe R."/>
            <person name="Pilate G."/>
            <person name="Poliakov A."/>
            <person name="Razumovskaya J."/>
            <person name="Richardson P."/>
            <person name="Rinaldi C."/>
            <person name="Ritland K."/>
            <person name="Rouze P."/>
            <person name="Ryaboy D."/>
            <person name="Schmutz J."/>
            <person name="Schrader J."/>
            <person name="Segerman B."/>
            <person name="Shin H."/>
            <person name="Siddiqui A."/>
            <person name="Sterky F."/>
            <person name="Terry A."/>
            <person name="Tsai C."/>
            <person name="Uberbacher E."/>
            <person name="Unneberg P."/>
            <person name="Vahala J."/>
            <person name="Wall K."/>
            <person name="Wessler S."/>
            <person name="Yang G."/>
            <person name="Yin T."/>
            <person name="Douglas C."/>
            <person name="Marra M."/>
            <person name="Sandberg G."/>
            <person name="Van De Peer Y."/>
            <person name="Rokhsar D."/>
        </authorList>
    </citation>
    <scope>NUCLEOTIDE SEQUENCE</scope>
    <source>
        <strain evidence="1">Nisqually-1</strain>
    </source>
</reference>
<dbReference type="InParanoid" id="A0A3N7G8Y9"/>